<dbReference type="GO" id="GO:0051301">
    <property type="term" value="P:cell division"/>
    <property type="evidence" value="ECO:0007669"/>
    <property type="project" value="UniProtKB-KW"/>
</dbReference>
<dbReference type="PANTHER" id="PTHR48470">
    <property type="entry name" value="CELL DIVISION CONTROL PROTEIN 48 C ISOFORM 1"/>
    <property type="match status" value="1"/>
</dbReference>
<keyword evidence="2" id="KW-0132">Cell division</keyword>
<proteinExistence type="predicted"/>
<dbReference type="Pfam" id="PF00004">
    <property type="entry name" value="AAA"/>
    <property type="match status" value="1"/>
</dbReference>
<accession>A0ABQ4WZ75</accession>
<dbReference type="Gene3D" id="3.40.50.300">
    <property type="entry name" value="P-loop containing nucleotide triphosphate hydrolases"/>
    <property type="match status" value="1"/>
</dbReference>
<name>A0ABQ4WZ75_9ASTR</name>
<protein>
    <submittedName>
        <fullName evidence="2">Cell division control protein 48 homolog C</fullName>
    </submittedName>
</protein>
<organism evidence="2 3">
    <name type="scientific">Tanacetum coccineum</name>
    <dbReference type="NCBI Taxonomy" id="301880"/>
    <lineage>
        <taxon>Eukaryota</taxon>
        <taxon>Viridiplantae</taxon>
        <taxon>Streptophyta</taxon>
        <taxon>Embryophyta</taxon>
        <taxon>Tracheophyta</taxon>
        <taxon>Spermatophyta</taxon>
        <taxon>Magnoliopsida</taxon>
        <taxon>eudicotyledons</taxon>
        <taxon>Gunneridae</taxon>
        <taxon>Pentapetalae</taxon>
        <taxon>asterids</taxon>
        <taxon>campanulids</taxon>
        <taxon>Asterales</taxon>
        <taxon>Asteraceae</taxon>
        <taxon>Asteroideae</taxon>
        <taxon>Anthemideae</taxon>
        <taxon>Anthemidinae</taxon>
        <taxon>Tanacetum</taxon>
    </lineage>
</organism>
<keyword evidence="3" id="KW-1185">Reference proteome</keyword>
<reference evidence="2" key="1">
    <citation type="journal article" date="2022" name="Int. J. Mol. Sci.">
        <title>Draft Genome of Tanacetum Coccineum: Genomic Comparison of Closely Related Tanacetum-Family Plants.</title>
        <authorList>
            <person name="Yamashiro T."/>
            <person name="Shiraishi A."/>
            <person name="Nakayama K."/>
            <person name="Satake H."/>
        </authorList>
    </citation>
    <scope>NUCLEOTIDE SEQUENCE</scope>
</reference>
<dbReference type="PANTHER" id="PTHR48470:SF1">
    <property type="entry name" value="CELL DIVISION CONTROL PROTEIN 48 C ISOFORM 1"/>
    <property type="match status" value="1"/>
</dbReference>
<dbReference type="InterPro" id="IPR055278">
    <property type="entry name" value="CDC48c"/>
</dbReference>
<feature type="domain" description="ATPase AAA-type core" evidence="1">
    <location>
        <begin position="70"/>
        <end position="138"/>
    </location>
</feature>
<dbReference type="InterPro" id="IPR003959">
    <property type="entry name" value="ATPase_AAA_core"/>
</dbReference>
<sequence length="217" mass="25025">MASTSMHTSKIQEVEQASTLCELLHCIPKFVLISVHDYYVPSFLLTNGYFTRGKRMQMRCGAGAVFLYGKRKFATISVTDTYYRGISGESEDNICELFTKAFIREIDAIASKRKNLQRETDRRIVAQLLICIDEPHRATNDGNKKSKQAFYPGIIMLHSILKMVNHLDSISLMKLLLEGDILFLHTSKDLIRAFIPWLRQEHDRFSRRRDVFSEGDL</sequence>
<evidence type="ECO:0000313" key="3">
    <source>
        <dbReference type="Proteomes" id="UP001151760"/>
    </source>
</evidence>
<dbReference type="EMBL" id="BQNB010009058">
    <property type="protein sequence ID" value="GJS58128.1"/>
    <property type="molecule type" value="Genomic_DNA"/>
</dbReference>
<keyword evidence="2" id="KW-0131">Cell cycle</keyword>
<reference evidence="2" key="2">
    <citation type="submission" date="2022-01" db="EMBL/GenBank/DDBJ databases">
        <authorList>
            <person name="Yamashiro T."/>
            <person name="Shiraishi A."/>
            <person name="Satake H."/>
            <person name="Nakayama K."/>
        </authorList>
    </citation>
    <scope>NUCLEOTIDE SEQUENCE</scope>
</reference>
<evidence type="ECO:0000259" key="1">
    <source>
        <dbReference type="Pfam" id="PF00004"/>
    </source>
</evidence>
<gene>
    <name evidence="2" type="ORF">Tco_0652912</name>
</gene>
<dbReference type="Proteomes" id="UP001151760">
    <property type="component" value="Unassembled WGS sequence"/>
</dbReference>
<comment type="caution">
    <text evidence="2">The sequence shown here is derived from an EMBL/GenBank/DDBJ whole genome shotgun (WGS) entry which is preliminary data.</text>
</comment>
<dbReference type="InterPro" id="IPR027417">
    <property type="entry name" value="P-loop_NTPase"/>
</dbReference>
<evidence type="ECO:0000313" key="2">
    <source>
        <dbReference type="EMBL" id="GJS58128.1"/>
    </source>
</evidence>